<gene>
    <name evidence="3" type="ORF">CE91St55_15880</name>
</gene>
<accession>A0A413XEN0</accession>
<name>A0A413XEN0_9FIRM</name>
<dbReference type="InterPro" id="IPR005130">
    <property type="entry name" value="Ser_deHydtase-like_asu"/>
</dbReference>
<sequence>MKRYEELYDVLNKELQPALGCTEPAAVTYACAVAAKALGVPAEKVEIAASKNILKNVMGVGIPNTDSYGITAAAAMGVQLTDIDKKLMILNDATPDVCKKAGLMMRQNRIEVCEAKHSSRIHIEVICRGGGHESKVIVDGLHTNIVSVMRDGAELKVPGQEKGSADESVKTDLRGYTIQDFCEFASVADARRLASTRKAVELSKKLSDEGLKGKYGLGVGKALKEMAVQGEHGLVNEVKYITAAAADARMAGCELPMMSLCGSGNQCIEATLPVAAAAVRCDASEEKMICAAALSQLITVYTKQYTGRLSPICGCGLAAAIGAAAGITWMNHGTVPMVEAAIKNVAADLSGMICDGAKPGCSLKLATAAGTAVQSAMLALKGISATDRDGIVEQSAEKTIQNLGILDKDGMNCTDQVILDLMLGQYE</sequence>
<dbReference type="RefSeq" id="WP_118041322.1">
    <property type="nucleotide sequence ID" value="NZ_BQNJ01000001.1"/>
</dbReference>
<dbReference type="GO" id="GO:0019450">
    <property type="term" value="P:L-cysteine catabolic process to pyruvate"/>
    <property type="evidence" value="ECO:0007669"/>
    <property type="project" value="TreeGrafter"/>
</dbReference>
<dbReference type="Proteomes" id="UP001055091">
    <property type="component" value="Unassembled WGS sequence"/>
</dbReference>
<dbReference type="EMBL" id="BQNJ01000001">
    <property type="protein sequence ID" value="GKG99606.1"/>
    <property type="molecule type" value="Genomic_DNA"/>
</dbReference>
<dbReference type="GO" id="GO:0080146">
    <property type="term" value="F:L-cysteine desulfhydrase activity"/>
    <property type="evidence" value="ECO:0007669"/>
    <property type="project" value="TreeGrafter"/>
</dbReference>
<comment type="caution">
    <text evidence="3">The sequence shown here is derived from an EMBL/GenBank/DDBJ whole genome shotgun (WGS) entry which is preliminary data.</text>
</comment>
<dbReference type="AlphaFoldDB" id="A0A413XEN0"/>
<comment type="similarity">
    <text evidence="1">Belongs to the UPF0597 family.</text>
</comment>
<evidence type="ECO:0000259" key="2">
    <source>
        <dbReference type="Pfam" id="PF03313"/>
    </source>
</evidence>
<evidence type="ECO:0000256" key="1">
    <source>
        <dbReference type="HAMAP-Rule" id="MF_01845"/>
    </source>
</evidence>
<evidence type="ECO:0000313" key="4">
    <source>
        <dbReference type="Proteomes" id="UP001055091"/>
    </source>
</evidence>
<reference evidence="3" key="1">
    <citation type="submission" date="2022-01" db="EMBL/GenBank/DDBJ databases">
        <title>Novel bile acid biosynthetic pathways are enriched in the microbiome of centenarians.</title>
        <authorList>
            <person name="Sato Y."/>
            <person name="Atarashi K."/>
            <person name="Plichta R.D."/>
            <person name="Arai Y."/>
            <person name="Sasajima S."/>
            <person name="Kearney M.S."/>
            <person name="Suda W."/>
            <person name="Takeshita K."/>
            <person name="Sasaki T."/>
            <person name="Okamoto S."/>
            <person name="Skelly N.A."/>
            <person name="Okamura Y."/>
            <person name="Vlamakis H."/>
            <person name="Li Y."/>
            <person name="Tanoue T."/>
            <person name="Takei H."/>
            <person name="Nittono H."/>
            <person name="Narushima S."/>
            <person name="Irie J."/>
            <person name="Itoh H."/>
            <person name="Moriya K."/>
            <person name="Sugiura Y."/>
            <person name="Suematsu M."/>
            <person name="Moritoki N."/>
            <person name="Shibata S."/>
            <person name="Littman R.D."/>
            <person name="Fischbach A.M."/>
            <person name="Uwamino Y."/>
            <person name="Inoue T."/>
            <person name="Honda A."/>
            <person name="Hattori M."/>
            <person name="Murai T."/>
            <person name="Xavier J.R."/>
            <person name="Hirose N."/>
            <person name="Honda K."/>
        </authorList>
    </citation>
    <scope>NUCLEOTIDE SEQUENCE</scope>
    <source>
        <strain evidence="3">CE91-St55</strain>
    </source>
</reference>
<protein>
    <recommendedName>
        <fullName evidence="1">UPF0597 protein CE91St55_15880</fullName>
    </recommendedName>
</protein>
<dbReference type="PANTHER" id="PTHR30501">
    <property type="entry name" value="UPF0597 PROTEIN YHAM"/>
    <property type="match status" value="1"/>
</dbReference>
<organism evidence="3 4">
    <name type="scientific">Hungatella hathewayi</name>
    <dbReference type="NCBI Taxonomy" id="154046"/>
    <lineage>
        <taxon>Bacteria</taxon>
        <taxon>Bacillati</taxon>
        <taxon>Bacillota</taxon>
        <taxon>Clostridia</taxon>
        <taxon>Lachnospirales</taxon>
        <taxon>Lachnospiraceae</taxon>
        <taxon>Hungatella</taxon>
    </lineage>
</organism>
<dbReference type="PANTHER" id="PTHR30501:SF2">
    <property type="entry name" value="UPF0597 PROTEIN YHAM"/>
    <property type="match status" value="1"/>
</dbReference>
<dbReference type="HAMAP" id="MF_01845">
    <property type="entry name" value="UPF0597"/>
    <property type="match status" value="1"/>
</dbReference>
<proteinExistence type="inferred from homology"/>
<dbReference type="PIRSF" id="PIRSF006054">
    <property type="entry name" value="UCP006054"/>
    <property type="match status" value="1"/>
</dbReference>
<dbReference type="InterPro" id="IPR021144">
    <property type="entry name" value="UPF0597"/>
</dbReference>
<evidence type="ECO:0000313" key="3">
    <source>
        <dbReference type="EMBL" id="GKG99606.1"/>
    </source>
</evidence>
<feature type="domain" description="Serine dehydratase-like alpha subunit" evidence="2">
    <location>
        <begin position="195"/>
        <end position="420"/>
    </location>
</feature>
<dbReference type="Pfam" id="PF03313">
    <property type="entry name" value="SDH_alpha"/>
    <property type="match status" value="1"/>
</dbReference>